<reference evidence="1 2" key="1">
    <citation type="journal article" date="2008" name="Virology">
        <title>Characterization of Pseudomonas chlororaphis myovirus 201varphi2-1 via genomic sequencing, mass spectrometry, and electron microscopy.</title>
        <authorList>
            <person name="Thomas J.A."/>
            <person name="Rolando M.R."/>
            <person name="Carroll C.A."/>
            <person name="Shen P.S."/>
            <person name="Belnap D.M."/>
            <person name="Weintraub S.T."/>
            <person name="Serwer P."/>
            <person name="Hardies S.C."/>
        </authorList>
    </citation>
    <scope>NUCLEOTIDE SEQUENCE</scope>
</reference>
<dbReference type="RefSeq" id="YP_001956872.1">
    <property type="nucleotide sequence ID" value="NC_010821.1"/>
</dbReference>
<protein>
    <submittedName>
        <fullName evidence="1">Virion structural protein</fullName>
    </submittedName>
</protein>
<dbReference type="OrthoDB" id="34181at10239"/>
<dbReference type="InterPro" id="IPR057918">
    <property type="entry name" value="PhiKZ_Gp86"/>
</dbReference>
<keyword evidence="2" id="KW-1185">Reference proteome</keyword>
<proteinExistence type="predicted"/>
<dbReference type="KEGG" id="vg:6372636"/>
<gene>
    <name evidence="1" type="ORF">201phi2-1p148</name>
</gene>
<name>B3FJ11_BP201</name>
<dbReference type="Proteomes" id="UP000002421">
    <property type="component" value="Segment"/>
</dbReference>
<evidence type="ECO:0000313" key="2">
    <source>
        <dbReference type="Proteomes" id="UP000002421"/>
    </source>
</evidence>
<organism evidence="1 2">
    <name type="scientific">Pseudomonas phage 201phi2-1</name>
    <name type="common">Pseudomonas chlororaphis phage 201phi2-1</name>
    <dbReference type="NCBI Taxonomy" id="198110"/>
    <lineage>
        <taxon>Viruses</taxon>
        <taxon>Duplodnaviria</taxon>
        <taxon>Heunggongvirae</taxon>
        <taxon>Uroviricota</taxon>
        <taxon>Caudoviricetes</taxon>
        <taxon>Chimalliviridae</taxon>
        <taxon>Serwervirus</taxon>
        <taxon>Serwervirus 201phi21</taxon>
    </lineage>
</organism>
<dbReference type="Pfam" id="PF25617">
    <property type="entry name" value="PhiKZ_gp86"/>
    <property type="match status" value="1"/>
</dbReference>
<sequence>MLTDAEILDNQTQTLEEVLDKLHSRSDEPLEKAVAVDVGNDALHVAVECLRTLSDLHRTIAVEGVSKDDVSALRAIQARMQPYIRLPSKVALEAYEGLFTPNRTMINQTISQEATLAEFGKTLKEWFFIFVDFIIRVSDWCRRVWNSEDAIRLRLKNMDSNLQSMYNQVNELIKYNAKFGRDAEPDLLKISELVLADPKLTRSNAMLIAFNVPAKDGIIKVMDRDADRLFNSMMKDLVSFKLHIEQNKPIGYLIDYGKEFTEIASCLEALTVAVDDQDFFKDNLSLDFWKNPKQLVSRQIFAPSHNIDQVQRLAKEIRSIKRNSNFDALEDADVLATVIENLSEAVKGLERIIKFKQQLYADCYKVSATYANFYIRARDHIEETLRANVADDIEAKVMERLTKAWEELLKRMGV</sequence>
<evidence type="ECO:0000313" key="1">
    <source>
        <dbReference type="EMBL" id="ABY62978.1"/>
    </source>
</evidence>
<accession>B3FJ11</accession>
<organismHost>
    <name type="scientific">Pseudomonas chlororaphis</name>
    <dbReference type="NCBI Taxonomy" id="587753"/>
</organismHost>
<dbReference type="EMBL" id="EU197055">
    <property type="protein sequence ID" value="ABY62978.1"/>
    <property type="molecule type" value="Genomic_DNA"/>
</dbReference>